<sequence length="297" mass="32703">MAKNQRDLLSTLSLIKIGDTPLVYLRKYKIFAKLERYNPTGSVKDRAAYFMLYQAIKEGKITGQTTIVEPTSGNTGISLAWLATQLGLKAILTMPRTVSIERIKLLQALGAKIILTENLEEAAKEAKEICKKAKGFMPNQFENPMNVVAHFTTTGPEILKQMGYRIDAFVAGVGSGGTLTGVGKFLKQFNSSIKIIAVEPKQSAILSGGPPGNHKIQGIGAGFKPKILDFQIVDEVLQVDDEEALRWTSKLWKEGIFVGISSTANLIASLRIKEKYNFERVVTIFPDDGSKYVSLFQ</sequence>
<dbReference type="FunFam" id="3.40.50.1100:FF:000006">
    <property type="entry name" value="Cysteine synthase"/>
    <property type="match status" value="1"/>
</dbReference>
<evidence type="ECO:0000256" key="8">
    <source>
        <dbReference type="ARBA" id="ARBA00047931"/>
    </source>
</evidence>
<gene>
    <name evidence="10" type="ORF">ENU66_00855</name>
</gene>
<comment type="caution">
    <text evidence="10">The sequence shown here is derived from an EMBL/GenBank/DDBJ whole genome shotgun (WGS) entry which is preliminary data.</text>
</comment>
<keyword evidence="7" id="KW-0198">Cysteine biosynthesis</keyword>
<keyword evidence="5" id="KW-0808">Transferase</keyword>
<name>A0A7V3ZWA4_UNCW3</name>
<evidence type="ECO:0000259" key="9">
    <source>
        <dbReference type="Pfam" id="PF00291"/>
    </source>
</evidence>
<evidence type="ECO:0000256" key="6">
    <source>
        <dbReference type="ARBA" id="ARBA00022898"/>
    </source>
</evidence>
<comment type="cofactor">
    <cofactor evidence="1">
        <name>pyridoxal 5'-phosphate</name>
        <dbReference type="ChEBI" id="CHEBI:597326"/>
    </cofactor>
</comment>
<organism evidence="10">
    <name type="scientific">candidate division WOR-3 bacterium</name>
    <dbReference type="NCBI Taxonomy" id="2052148"/>
    <lineage>
        <taxon>Bacteria</taxon>
        <taxon>Bacteria division WOR-3</taxon>
    </lineage>
</organism>
<dbReference type="PANTHER" id="PTHR10314">
    <property type="entry name" value="CYSTATHIONINE BETA-SYNTHASE"/>
    <property type="match status" value="1"/>
</dbReference>
<dbReference type="EMBL" id="DTDJ01000011">
    <property type="protein sequence ID" value="HGL16882.1"/>
    <property type="molecule type" value="Genomic_DNA"/>
</dbReference>
<dbReference type="Gene3D" id="3.40.50.1100">
    <property type="match status" value="2"/>
</dbReference>
<feature type="domain" description="Tryptophan synthase beta chain-like PALP" evidence="9">
    <location>
        <begin position="17"/>
        <end position="287"/>
    </location>
</feature>
<dbReference type="InterPro" id="IPR001216">
    <property type="entry name" value="P-phosphate_BS"/>
</dbReference>
<comment type="catalytic activity">
    <reaction evidence="8">
        <text>O-acetyl-L-serine + hydrogen sulfide = L-cysteine + acetate</text>
        <dbReference type="Rhea" id="RHEA:14829"/>
        <dbReference type="ChEBI" id="CHEBI:29919"/>
        <dbReference type="ChEBI" id="CHEBI:30089"/>
        <dbReference type="ChEBI" id="CHEBI:35235"/>
        <dbReference type="ChEBI" id="CHEBI:58340"/>
        <dbReference type="EC" id="2.5.1.47"/>
    </reaction>
</comment>
<evidence type="ECO:0000256" key="5">
    <source>
        <dbReference type="ARBA" id="ARBA00022679"/>
    </source>
</evidence>
<accession>A0A7V3ZWA4</accession>
<dbReference type="InterPro" id="IPR036052">
    <property type="entry name" value="TrpB-like_PALP_sf"/>
</dbReference>
<evidence type="ECO:0000313" key="10">
    <source>
        <dbReference type="EMBL" id="HGL16882.1"/>
    </source>
</evidence>
<reference evidence="10" key="1">
    <citation type="journal article" date="2020" name="mSystems">
        <title>Genome- and Community-Level Interaction Insights into Carbon Utilization and Element Cycling Functions of Hydrothermarchaeota in Hydrothermal Sediment.</title>
        <authorList>
            <person name="Zhou Z."/>
            <person name="Liu Y."/>
            <person name="Xu W."/>
            <person name="Pan J."/>
            <person name="Luo Z.H."/>
            <person name="Li M."/>
        </authorList>
    </citation>
    <scope>NUCLEOTIDE SEQUENCE [LARGE SCALE GENOMIC DNA]</scope>
    <source>
        <strain evidence="10">SpSt-69</strain>
    </source>
</reference>
<proteinExistence type="inferred from homology"/>
<evidence type="ECO:0000256" key="1">
    <source>
        <dbReference type="ARBA" id="ARBA00001933"/>
    </source>
</evidence>
<dbReference type="PROSITE" id="PS00901">
    <property type="entry name" value="CYS_SYNTHASE"/>
    <property type="match status" value="1"/>
</dbReference>
<keyword evidence="4" id="KW-0028">Amino-acid biosynthesis</keyword>
<comment type="similarity">
    <text evidence="2">Belongs to the cysteine synthase/cystathionine beta-synthase family.</text>
</comment>
<dbReference type="EC" id="2.5.1.47" evidence="3"/>
<dbReference type="CDD" id="cd01561">
    <property type="entry name" value="CBS_like"/>
    <property type="match status" value="1"/>
</dbReference>
<protein>
    <recommendedName>
        <fullName evidence="3">cysteine synthase</fullName>
        <ecNumber evidence="3">2.5.1.47</ecNumber>
    </recommendedName>
</protein>
<evidence type="ECO:0000256" key="2">
    <source>
        <dbReference type="ARBA" id="ARBA00007103"/>
    </source>
</evidence>
<dbReference type="AlphaFoldDB" id="A0A7V3ZWA4"/>
<dbReference type="SUPFAM" id="SSF53686">
    <property type="entry name" value="Tryptophan synthase beta subunit-like PLP-dependent enzymes"/>
    <property type="match status" value="1"/>
</dbReference>
<dbReference type="GO" id="GO:0006535">
    <property type="term" value="P:cysteine biosynthetic process from serine"/>
    <property type="evidence" value="ECO:0007669"/>
    <property type="project" value="InterPro"/>
</dbReference>
<dbReference type="InterPro" id="IPR050214">
    <property type="entry name" value="Cys_Synth/Cystath_Beta-Synth"/>
</dbReference>
<dbReference type="GO" id="GO:0004124">
    <property type="term" value="F:cysteine synthase activity"/>
    <property type="evidence" value="ECO:0007669"/>
    <property type="project" value="UniProtKB-EC"/>
</dbReference>
<dbReference type="Pfam" id="PF00291">
    <property type="entry name" value="PALP"/>
    <property type="match status" value="1"/>
</dbReference>
<keyword evidence="6" id="KW-0663">Pyridoxal phosphate</keyword>
<evidence type="ECO:0000256" key="3">
    <source>
        <dbReference type="ARBA" id="ARBA00012681"/>
    </source>
</evidence>
<evidence type="ECO:0000256" key="4">
    <source>
        <dbReference type="ARBA" id="ARBA00022605"/>
    </source>
</evidence>
<dbReference type="InterPro" id="IPR001926">
    <property type="entry name" value="TrpB-like_PALP"/>
</dbReference>
<evidence type="ECO:0000256" key="7">
    <source>
        <dbReference type="ARBA" id="ARBA00023192"/>
    </source>
</evidence>